<feature type="domain" description="3-hydroxyisobutyrate dehydrogenase-like NAD-binding" evidence="5">
    <location>
        <begin position="166"/>
        <end position="285"/>
    </location>
</feature>
<accession>A0A7V6A503</accession>
<dbReference type="InterPro" id="IPR002204">
    <property type="entry name" value="3-OH-isobutyrate_DH-rel_CS"/>
</dbReference>
<dbReference type="Pfam" id="PF03446">
    <property type="entry name" value="NAD_binding_2"/>
    <property type="match status" value="1"/>
</dbReference>
<dbReference type="PIRSF" id="PIRSF000103">
    <property type="entry name" value="HIBADH"/>
    <property type="match status" value="1"/>
</dbReference>
<evidence type="ECO:0000259" key="5">
    <source>
        <dbReference type="Pfam" id="PF14833"/>
    </source>
</evidence>
<sequence length="293" mass="31297">MKQKIGFMGLGIMGTPMSANLLKAGYPLMVYNRTPGKAEPLVQQGAGLASHPEALARAADIVIAMVTGPEALDNLLWGENGAGKALNSGKVFINMSSVAPRYTRHLADLLAPTGVVFIDAPVSGTKKPAEEGTLVILAGGPEDRVKELEPLFLSMGKQVIYCGAVGQGSMMKMFINLLLGIMMGGFAEVLNFGRLGGLSLEAMLETVFAGAMNSPMFQVKAANMREKNFPPAFPFKHLSKDLKFLVDTAYELEAPVPLGQMLLHLYRAGVAQGWGDEDISAIIRVFEGLSPEK</sequence>
<dbReference type="SUPFAM" id="SSF48179">
    <property type="entry name" value="6-phosphogluconate dehydrogenase C-terminal domain-like"/>
    <property type="match status" value="1"/>
</dbReference>
<dbReference type="InterPro" id="IPR006115">
    <property type="entry name" value="6PGDH_NADP-bd"/>
</dbReference>
<keyword evidence="2" id="KW-0520">NAD</keyword>
<organism evidence="6">
    <name type="scientific">Desulfobacca acetoxidans</name>
    <dbReference type="NCBI Taxonomy" id="60893"/>
    <lineage>
        <taxon>Bacteria</taxon>
        <taxon>Pseudomonadati</taxon>
        <taxon>Thermodesulfobacteriota</taxon>
        <taxon>Desulfobaccia</taxon>
        <taxon>Desulfobaccales</taxon>
        <taxon>Desulfobaccaceae</taxon>
        <taxon>Desulfobacca</taxon>
    </lineage>
</organism>
<protein>
    <submittedName>
        <fullName evidence="6">NAD(P)-dependent oxidoreductase</fullName>
    </submittedName>
</protein>
<dbReference type="PANTHER" id="PTHR43580">
    <property type="entry name" value="OXIDOREDUCTASE GLYR1-RELATED"/>
    <property type="match status" value="1"/>
</dbReference>
<reference evidence="6" key="1">
    <citation type="journal article" date="2020" name="mSystems">
        <title>Genome- and Community-Level Interaction Insights into Carbon Utilization and Element Cycling Functions of Hydrothermarchaeota in Hydrothermal Sediment.</title>
        <authorList>
            <person name="Zhou Z."/>
            <person name="Liu Y."/>
            <person name="Xu W."/>
            <person name="Pan J."/>
            <person name="Luo Z.H."/>
            <person name="Li M."/>
        </authorList>
    </citation>
    <scope>NUCLEOTIDE SEQUENCE [LARGE SCALE GENOMIC DNA]</scope>
    <source>
        <strain evidence="6">SpSt-767</strain>
    </source>
</reference>
<dbReference type="PANTHER" id="PTHR43580:SF2">
    <property type="entry name" value="CYTOKINE-LIKE NUCLEAR FACTOR N-PAC"/>
    <property type="match status" value="1"/>
</dbReference>
<dbReference type="EMBL" id="DTGR01000184">
    <property type="protein sequence ID" value="HHS30377.1"/>
    <property type="molecule type" value="Genomic_DNA"/>
</dbReference>
<proteinExistence type="predicted"/>
<dbReference type="InterPro" id="IPR036291">
    <property type="entry name" value="NAD(P)-bd_dom_sf"/>
</dbReference>
<evidence type="ECO:0000256" key="3">
    <source>
        <dbReference type="PIRSR" id="PIRSR000103-1"/>
    </source>
</evidence>
<dbReference type="InterPro" id="IPR051265">
    <property type="entry name" value="HIBADH-related_NP60_sf"/>
</dbReference>
<keyword evidence="1" id="KW-0560">Oxidoreductase</keyword>
<dbReference type="InterPro" id="IPR015815">
    <property type="entry name" value="HIBADH-related"/>
</dbReference>
<dbReference type="InterPro" id="IPR013328">
    <property type="entry name" value="6PGD_dom2"/>
</dbReference>
<dbReference type="AlphaFoldDB" id="A0A7V6A503"/>
<dbReference type="GO" id="GO:0016491">
    <property type="term" value="F:oxidoreductase activity"/>
    <property type="evidence" value="ECO:0007669"/>
    <property type="project" value="UniProtKB-KW"/>
</dbReference>
<dbReference type="Pfam" id="PF14833">
    <property type="entry name" value="NAD_binding_11"/>
    <property type="match status" value="1"/>
</dbReference>
<evidence type="ECO:0000313" key="6">
    <source>
        <dbReference type="EMBL" id="HHS30377.1"/>
    </source>
</evidence>
<evidence type="ECO:0000259" key="4">
    <source>
        <dbReference type="Pfam" id="PF03446"/>
    </source>
</evidence>
<dbReference type="InterPro" id="IPR029154">
    <property type="entry name" value="HIBADH-like_NADP-bd"/>
</dbReference>
<comment type="caution">
    <text evidence="6">The sequence shown here is derived from an EMBL/GenBank/DDBJ whole genome shotgun (WGS) entry which is preliminary data.</text>
</comment>
<gene>
    <name evidence="6" type="ORF">ENV52_11835</name>
</gene>
<evidence type="ECO:0000256" key="1">
    <source>
        <dbReference type="ARBA" id="ARBA00023002"/>
    </source>
</evidence>
<feature type="active site" evidence="3">
    <location>
        <position position="172"/>
    </location>
</feature>
<dbReference type="Gene3D" id="1.10.1040.10">
    <property type="entry name" value="N-(1-d-carboxylethyl)-l-norvaline Dehydrogenase, domain 2"/>
    <property type="match status" value="1"/>
</dbReference>
<name>A0A7V6A503_9BACT</name>
<dbReference type="GO" id="GO:0050661">
    <property type="term" value="F:NADP binding"/>
    <property type="evidence" value="ECO:0007669"/>
    <property type="project" value="InterPro"/>
</dbReference>
<dbReference type="GO" id="GO:0051287">
    <property type="term" value="F:NAD binding"/>
    <property type="evidence" value="ECO:0007669"/>
    <property type="project" value="InterPro"/>
</dbReference>
<dbReference type="InterPro" id="IPR008927">
    <property type="entry name" value="6-PGluconate_DH-like_C_sf"/>
</dbReference>
<feature type="domain" description="6-phosphogluconate dehydrogenase NADP-binding" evidence="4">
    <location>
        <begin position="4"/>
        <end position="163"/>
    </location>
</feature>
<dbReference type="GO" id="GO:0016054">
    <property type="term" value="P:organic acid catabolic process"/>
    <property type="evidence" value="ECO:0007669"/>
    <property type="project" value="UniProtKB-ARBA"/>
</dbReference>
<evidence type="ECO:0000256" key="2">
    <source>
        <dbReference type="ARBA" id="ARBA00023027"/>
    </source>
</evidence>
<dbReference type="SUPFAM" id="SSF51735">
    <property type="entry name" value="NAD(P)-binding Rossmann-fold domains"/>
    <property type="match status" value="1"/>
</dbReference>
<dbReference type="PROSITE" id="PS00895">
    <property type="entry name" value="3_HYDROXYISOBUT_DH"/>
    <property type="match status" value="1"/>
</dbReference>
<dbReference type="Gene3D" id="3.40.50.720">
    <property type="entry name" value="NAD(P)-binding Rossmann-like Domain"/>
    <property type="match status" value="1"/>
</dbReference>